<organism evidence="1 2">
    <name type="scientific">Salinibacillus xinjiangensis</name>
    <dbReference type="NCBI Taxonomy" id="1229268"/>
    <lineage>
        <taxon>Bacteria</taxon>
        <taxon>Bacillati</taxon>
        <taxon>Bacillota</taxon>
        <taxon>Bacilli</taxon>
        <taxon>Bacillales</taxon>
        <taxon>Bacillaceae</taxon>
        <taxon>Salinibacillus</taxon>
    </lineage>
</organism>
<dbReference type="EMBL" id="WJNH01000007">
    <property type="protein sequence ID" value="MRG87035.1"/>
    <property type="molecule type" value="Genomic_DNA"/>
</dbReference>
<dbReference type="OrthoDB" id="2599887at2"/>
<keyword evidence="2" id="KW-1185">Reference proteome</keyword>
<proteinExistence type="predicted"/>
<dbReference type="Pfam" id="PF10970">
    <property type="entry name" value="GerPE"/>
    <property type="match status" value="1"/>
</dbReference>
<evidence type="ECO:0000313" key="2">
    <source>
        <dbReference type="Proteomes" id="UP000480185"/>
    </source>
</evidence>
<sequence>MKPSSFHRCMIHHLSRILLDQLYHLDQVGLFNPMKRRNSKVSHVYVNSVAYGSVFQIGDAVKADPYLRAIAVQKEGAFFDANDFPFASFPMFTTPFPKIVSTLPVDQQHIHHDPNIHVHSFDIEGMTGASIVQIGSLKEIDAKARIKHFRIVRDED</sequence>
<dbReference type="Proteomes" id="UP000480185">
    <property type="component" value="Unassembled WGS sequence"/>
</dbReference>
<reference evidence="1 2" key="1">
    <citation type="submission" date="2019-11" db="EMBL/GenBank/DDBJ databases">
        <authorList>
            <person name="Li J."/>
        </authorList>
    </citation>
    <scope>NUCLEOTIDE SEQUENCE [LARGE SCALE GENOMIC DNA]</scope>
    <source>
        <strain evidence="1 2">J4</strain>
    </source>
</reference>
<evidence type="ECO:0000313" key="1">
    <source>
        <dbReference type="EMBL" id="MRG87035.1"/>
    </source>
</evidence>
<comment type="caution">
    <text evidence="1">The sequence shown here is derived from an EMBL/GenBank/DDBJ whole genome shotgun (WGS) entry which is preliminary data.</text>
</comment>
<dbReference type="InterPro" id="IPR024496">
    <property type="entry name" value="Spore_germ_GerPE"/>
</dbReference>
<protein>
    <submittedName>
        <fullName evidence="1">Spore germination protein GerPE</fullName>
    </submittedName>
</protein>
<gene>
    <name evidence="1" type="ORF">GH754_12020</name>
</gene>
<name>A0A6G1X805_9BACI</name>
<accession>A0A6G1X805</accession>
<dbReference type="AlphaFoldDB" id="A0A6G1X805"/>